<feature type="transmembrane region" description="Helical" evidence="1">
    <location>
        <begin position="116"/>
        <end position="136"/>
    </location>
</feature>
<dbReference type="EMBL" id="CVTF01000069">
    <property type="protein sequence ID" value="CRY98372.1"/>
    <property type="molecule type" value="Genomic_DNA"/>
</dbReference>
<keyword evidence="1" id="KW-0472">Membrane</keyword>
<organism evidence="2 3">
    <name type="scientific">Neisseria meningitidis serogroup B</name>
    <dbReference type="NCBI Taxonomy" id="491"/>
    <lineage>
        <taxon>Bacteria</taxon>
        <taxon>Pseudomonadati</taxon>
        <taxon>Pseudomonadota</taxon>
        <taxon>Betaproteobacteria</taxon>
        <taxon>Neisseriales</taxon>
        <taxon>Neisseriaceae</taxon>
        <taxon>Neisseria</taxon>
    </lineage>
</organism>
<feature type="transmembrane region" description="Helical" evidence="1">
    <location>
        <begin position="59"/>
        <end position="80"/>
    </location>
</feature>
<feature type="transmembrane region" description="Helical" evidence="1">
    <location>
        <begin position="148"/>
        <end position="169"/>
    </location>
</feature>
<feature type="transmembrane region" description="Helical" evidence="1">
    <location>
        <begin position="175"/>
        <end position="196"/>
    </location>
</feature>
<feature type="transmembrane region" description="Helical" evidence="1">
    <location>
        <begin position="92"/>
        <end position="110"/>
    </location>
</feature>
<keyword evidence="1" id="KW-0812">Transmembrane</keyword>
<sequence length="291" mass="31142">MAYLLISIVFSVSVSILLKMARKKKIDIAQAVAVNYVVAVILTLLVLKPDVGNIGAFLPTWWLFAALGVLLPSVFVIMGKSVESAGIVKSDAAQRLSLFLPIVAALTLFGEKLSEGRLIGLCLAFAALFCLLWKHSGGKKSGSAWRQAALLLGVWAGYGIIDILFKQLAKSGTAFAGNLLVAFVLAGVLMFACLFAKSVRWRVESVVGGIFLGGLNFMNIVTYITAHQMMKDNPTLVFAGMNIGVIVLGTLSGALFFKEKINTINTAGIVLALCSIACLFYWGEVKVLFGI</sequence>
<dbReference type="SUPFAM" id="SSF103481">
    <property type="entry name" value="Multidrug resistance efflux transporter EmrE"/>
    <property type="match status" value="1"/>
</dbReference>
<evidence type="ECO:0000256" key="1">
    <source>
        <dbReference type="SAM" id="Phobius"/>
    </source>
</evidence>
<evidence type="ECO:0000313" key="2">
    <source>
        <dbReference type="EMBL" id="CRY98372.1"/>
    </source>
</evidence>
<reference evidence="2 3" key="1">
    <citation type="submission" date="2014-11" db="EMBL/GenBank/DDBJ databases">
        <authorList>
            <person name="Diene M.Seydina."/>
        </authorList>
    </citation>
    <scope>NUCLEOTIDE SEQUENCE [LARGE SCALE GENOMIC DNA]</scope>
    <source>
        <strain evidence="2 3">Neisseria meningitidis CHUV</strain>
    </source>
</reference>
<dbReference type="AlphaFoldDB" id="A0A0H5QRT2"/>
<proteinExistence type="predicted"/>
<accession>A0A0H5QRT2</accession>
<feature type="transmembrane region" description="Helical" evidence="1">
    <location>
        <begin position="6"/>
        <end position="21"/>
    </location>
</feature>
<protein>
    <submittedName>
        <fullName evidence="2">Integral membrane protein</fullName>
    </submittedName>
</protein>
<name>A0A0H5QRT2_NEIMI</name>
<dbReference type="OMA" id="IFCLYYL"/>
<evidence type="ECO:0000313" key="3">
    <source>
        <dbReference type="Proteomes" id="UP000182715"/>
    </source>
</evidence>
<dbReference type="Proteomes" id="UP000182715">
    <property type="component" value="Unassembled WGS sequence"/>
</dbReference>
<feature type="transmembrane region" description="Helical" evidence="1">
    <location>
        <begin position="264"/>
        <end position="283"/>
    </location>
</feature>
<dbReference type="InterPro" id="IPR037185">
    <property type="entry name" value="EmrE-like"/>
</dbReference>
<feature type="transmembrane region" description="Helical" evidence="1">
    <location>
        <begin position="203"/>
        <end position="224"/>
    </location>
</feature>
<keyword evidence="1" id="KW-1133">Transmembrane helix</keyword>
<feature type="transmembrane region" description="Helical" evidence="1">
    <location>
        <begin position="28"/>
        <end position="47"/>
    </location>
</feature>
<feature type="transmembrane region" description="Helical" evidence="1">
    <location>
        <begin position="236"/>
        <end position="257"/>
    </location>
</feature>